<gene>
    <name evidence="1" type="ORF">O181_038319</name>
</gene>
<sequence length="77" mass="8909">MSNQDPVEEFLNELKEGQLCTNLTNKQILGLLEILRKKRPAFAIGEEPLGNIEVHDIELYPNVERPYPPILRRPPYP</sequence>
<proteinExistence type="predicted"/>
<accession>A0A9Q3D844</accession>
<dbReference type="AlphaFoldDB" id="A0A9Q3D844"/>
<name>A0A9Q3D844_9BASI</name>
<protein>
    <submittedName>
        <fullName evidence="1">Uncharacterized protein</fullName>
    </submittedName>
</protein>
<evidence type="ECO:0000313" key="1">
    <source>
        <dbReference type="EMBL" id="MBW0498604.1"/>
    </source>
</evidence>
<dbReference type="EMBL" id="AVOT02014807">
    <property type="protein sequence ID" value="MBW0498604.1"/>
    <property type="molecule type" value="Genomic_DNA"/>
</dbReference>
<reference evidence="1" key="1">
    <citation type="submission" date="2021-03" db="EMBL/GenBank/DDBJ databases">
        <title>Draft genome sequence of rust myrtle Austropuccinia psidii MF-1, a brazilian biotype.</title>
        <authorList>
            <person name="Quecine M.C."/>
            <person name="Pachon D.M.R."/>
            <person name="Bonatelli M.L."/>
            <person name="Correr F.H."/>
            <person name="Franceschini L.M."/>
            <person name="Leite T.F."/>
            <person name="Margarido G.R.A."/>
            <person name="Almeida C.A."/>
            <person name="Ferrarezi J.A."/>
            <person name="Labate C.A."/>
        </authorList>
    </citation>
    <scope>NUCLEOTIDE SEQUENCE</scope>
    <source>
        <strain evidence="1">MF-1</strain>
    </source>
</reference>
<comment type="caution">
    <text evidence="1">The sequence shown here is derived from an EMBL/GenBank/DDBJ whole genome shotgun (WGS) entry which is preliminary data.</text>
</comment>
<organism evidence="1 2">
    <name type="scientific">Austropuccinia psidii MF-1</name>
    <dbReference type="NCBI Taxonomy" id="1389203"/>
    <lineage>
        <taxon>Eukaryota</taxon>
        <taxon>Fungi</taxon>
        <taxon>Dikarya</taxon>
        <taxon>Basidiomycota</taxon>
        <taxon>Pucciniomycotina</taxon>
        <taxon>Pucciniomycetes</taxon>
        <taxon>Pucciniales</taxon>
        <taxon>Sphaerophragmiaceae</taxon>
        <taxon>Austropuccinia</taxon>
    </lineage>
</organism>
<dbReference type="Proteomes" id="UP000765509">
    <property type="component" value="Unassembled WGS sequence"/>
</dbReference>
<keyword evidence="2" id="KW-1185">Reference proteome</keyword>
<evidence type="ECO:0000313" key="2">
    <source>
        <dbReference type="Proteomes" id="UP000765509"/>
    </source>
</evidence>